<evidence type="ECO:0000313" key="1">
    <source>
        <dbReference type="EMBL" id="OTF79753.1"/>
    </source>
</evidence>
<name>A0A1Y3BIV2_EURMA</name>
<accession>A0A1Y3BIV2</accession>
<comment type="caution">
    <text evidence="1">The sequence shown here is derived from an EMBL/GenBank/DDBJ whole genome shotgun (WGS) entry which is preliminary data.</text>
</comment>
<dbReference type="EMBL" id="MUJZ01021565">
    <property type="protein sequence ID" value="OTF79753.1"/>
    <property type="molecule type" value="Genomic_DNA"/>
</dbReference>
<dbReference type="Proteomes" id="UP000194236">
    <property type="component" value="Unassembled WGS sequence"/>
</dbReference>
<protein>
    <submittedName>
        <fullName evidence="1">Uncharacterized protein</fullName>
    </submittedName>
</protein>
<sequence length="71" mass="8176">MATNNCPKNNPVDSVTAVIPTNSKTMHKFGHRNSSMNGPSTNRLIRSFALFDNRDFLPRPFQVRSFRDYFI</sequence>
<reference evidence="1 2" key="1">
    <citation type="submission" date="2017-03" db="EMBL/GenBank/DDBJ databases">
        <title>Genome Survey of Euroglyphus maynei.</title>
        <authorList>
            <person name="Arlian L.G."/>
            <person name="Morgan M.S."/>
            <person name="Rider S.D."/>
        </authorList>
    </citation>
    <scope>NUCLEOTIDE SEQUENCE [LARGE SCALE GENOMIC DNA]</scope>
    <source>
        <strain evidence="1">Arlian Lab</strain>
        <tissue evidence="1">Whole body</tissue>
    </source>
</reference>
<proteinExistence type="predicted"/>
<dbReference type="AlphaFoldDB" id="A0A1Y3BIV2"/>
<evidence type="ECO:0000313" key="2">
    <source>
        <dbReference type="Proteomes" id="UP000194236"/>
    </source>
</evidence>
<keyword evidence="2" id="KW-1185">Reference proteome</keyword>
<gene>
    <name evidence="1" type="ORF">BLA29_010921</name>
</gene>
<organism evidence="1 2">
    <name type="scientific">Euroglyphus maynei</name>
    <name type="common">Mayne's house dust mite</name>
    <dbReference type="NCBI Taxonomy" id="6958"/>
    <lineage>
        <taxon>Eukaryota</taxon>
        <taxon>Metazoa</taxon>
        <taxon>Ecdysozoa</taxon>
        <taxon>Arthropoda</taxon>
        <taxon>Chelicerata</taxon>
        <taxon>Arachnida</taxon>
        <taxon>Acari</taxon>
        <taxon>Acariformes</taxon>
        <taxon>Sarcoptiformes</taxon>
        <taxon>Astigmata</taxon>
        <taxon>Psoroptidia</taxon>
        <taxon>Analgoidea</taxon>
        <taxon>Pyroglyphidae</taxon>
        <taxon>Pyroglyphinae</taxon>
        <taxon>Euroglyphus</taxon>
    </lineage>
</organism>